<sequence>MKFLTIIALLLILNETNYGFSSFINKNKIKNILKKEFDNKIKLISYETVYAPSIVPLPQDFKFVILYDKKEDFYFTIAHDFRGKKKDSREDIIEKIKKSKEEQIKYIDNLKEKAKVFKKYYNKEFFIIYDETYSKNVFITFLDIKDFDNTYAIKEFNKIQNYLKDNQKDIIEIMPKKYTKYFKEQISKNYYSQHEKTDLIKDLYKSKKEEVIYSSKALNSILFRTYFKISYETYEDMEHRVVNSYLIHKDNQMSQARGYTLGAHVENLYKRAQNIDIDLGVKMRELIKDKYFKEFNKELKINFLDSYLNWEKNILNIEVYDFLIDEKKVLKTHYLKYDFLTNQFIEHKD</sequence>
<evidence type="ECO:0000313" key="2">
    <source>
        <dbReference type="Proteomes" id="UP000233248"/>
    </source>
</evidence>
<organism evidence="1 2">
    <name type="scientific">Malaciobacter halophilus</name>
    <dbReference type="NCBI Taxonomy" id="197482"/>
    <lineage>
        <taxon>Bacteria</taxon>
        <taxon>Pseudomonadati</taxon>
        <taxon>Campylobacterota</taxon>
        <taxon>Epsilonproteobacteria</taxon>
        <taxon>Campylobacterales</taxon>
        <taxon>Arcobacteraceae</taxon>
        <taxon>Malaciobacter</taxon>
    </lineage>
</organism>
<dbReference type="RefSeq" id="WP_101185063.1">
    <property type="nucleotide sequence ID" value="NZ_CP031218.1"/>
</dbReference>
<dbReference type="OrthoDB" id="9888651at2"/>
<accession>A0A2N1J1T9</accession>
<evidence type="ECO:0000313" key="1">
    <source>
        <dbReference type="EMBL" id="PKI80518.1"/>
    </source>
</evidence>
<protein>
    <submittedName>
        <fullName evidence="1">Uncharacterized protein</fullName>
    </submittedName>
</protein>
<keyword evidence="2" id="KW-1185">Reference proteome</keyword>
<comment type="caution">
    <text evidence="1">The sequence shown here is derived from an EMBL/GenBank/DDBJ whole genome shotgun (WGS) entry which is preliminary data.</text>
</comment>
<reference evidence="1 2" key="1">
    <citation type="submission" date="2017-09" db="EMBL/GenBank/DDBJ databases">
        <title>Genomics of the genus Arcobacter.</title>
        <authorList>
            <person name="Perez-Cataluna A."/>
            <person name="Figueras M.J."/>
            <person name="Salas-Masso N."/>
        </authorList>
    </citation>
    <scope>NUCLEOTIDE SEQUENCE [LARGE SCALE GENOMIC DNA]</scope>
    <source>
        <strain evidence="1 2">DSM 18005</strain>
    </source>
</reference>
<dbReference type="Proteomes" id="UP000233248">
    <property type="component" value="Unassembled WGS sequence"/>
</dbReference>
<dbReference type="KEGG" id="ahs:AHALO_2508"/>
<dbReference type="AlphaFoldDB" id="A0A2N1J1T9"/>
<gene>
    <name evidence="1" type="ORF">CP960_08895</name>
</gene>
<dbReference type="EMBL" id="NXIF01000033">
    <property type="protein sequence ID" value="PKI80518.1"/>
    <property type="molecule type" value="Genomic_DNA"/>
</dbReference>
<proteinExistence type="predicted"/>
<name>A0A2N1J1T9_9BACT</name>